<dbReference type="EMBL" id="BSXU01004902">
    <property type="protein sequence ID" value="GMG48684.1"/>
    <property type="molecule type" value="Genomic_DNA"/>
</dbReference>
<keyword evidence="3" id="KW-1185">Reference proteome</keyword>
<keyword evidence="1" id="KW-0812">Transmembrane</keyword>
<dbReference type="OrthoDB" id="5588473at2759"/>
<accession>A0A9W6Z2F6</accession>
<gene>
    <name evidence="2" type="ORF">Amon01_000703700</name>
</gene>
<keyword evidence="1" id="KW-1133">Transmembrane helix</keyword>
<evidence type="ECO:0000256" key="1">
    <source>
        <dbReference type="SAM" id="Phobius"/>
    </source>
</evidence>
<proteinExistence type="predicted"/>
<dbReference type="AlphaFoldDB" id="A0A9W6Z2F6"/>
<organism evidence="2 3">
    <name type="scientific">Ambrosiozyma monospora</name>
    <name type="common">Yeast</name>
    <name type="synonym">Endomycopsis monosporus</name>
    <dbReference type="NCBI Taxonomy" id="43982"/>
    <lineage>
        <taxon>Eukaryota</taxon>
        <taxon>Fungi</taxon>
        <taxon>Dikarya</taxon>
        <taxon>Ascomycota</taxon>
        <taxon>Saccharomycotina</taxon>
        <taxon>Pichiomycetes</taxon>
        <taxon>Pichiales</taxon>
        <taxon>Pichiaceae</taxon>
        <taxon>Ambrosiozyma</taxon>
    </lineage>
</organism>
<protein>
    <submittedName>
        <fullName evidence="2">Unnamed protein product</fullName>
    </submittedName>
</protein>
<evidence type="ECO:0000313" key="2">
    <source>
        <dbReference type="EMBL" id="GMG48684.1"/>
    </source>
</evidence>
<sequence>MEYPSLFDHWASCNSTIEYSDCPQMMNFKVENMMMCHGSWFMVHGSWFMVHGSWFMVHGSWFMVHGSWFMVHGSWFMSLKLEACLSKVDVGLSVIVEA</sequence>
<comment type="caution">
    <text evidence="2">The sequence shown here is derived from an EMBL/GenBank/DDBJ whole genome shotgun (WGS) entry which is preliminary data.</text>
</comment>
<reference evidence="2" key="1">
    <citation type="submission" date="2023-04" db="EMBL/GenBank/DDBJ databases">
        <title>Ambrosiozyma monospora NBRC 1965.</title>
        <authorList>
            <person name="Ichikawa N."/>
            <person name="Sato H."/>
            <person name="Tonouchi N."/>
        </authorList>
    </citation>
    <scope>NUCLEOTIDE SEQUENCE</scope>
    <source>
        <strain evidence="2">NBRC 1965</strain>
    </source>
</reference>
<name>A0A9W6Z2F6_AMBMO</name>
<dbReference type="SUPFAM" id="SSF69360">
    <property type="entry name" value="Cell wall binding repeat"/>
    <property type="match status" value="1"/>
</dbReference>
<feature type="transmembrane region" description="Helical" evidence="1">
    <location>
        <begin position="48"/>
        <end position="71"/>
    </location>
</feature>
<keyword evidence="1" id="KW-0472">Membrane</keyword>
<evidence type="ECO:0000313" key="3">
    <source>
        <dbReference type="Proteomes" id="UP001165063"/>
    </source>
</evidence>
<dbReference type="Proteomes" id="UP001165063">
    <property type="component" value="Unassembled WGS sequence"/>
</dbReference>